<name>A0A1E8CL08_9GAMM</name>
<dbReference type="PANTHER" id="PTHR33428">
    <property type="entry name" value="CHLOROPHYLLASE-2, CHLOROPLASTIC"/>
    <property type="match status" value="1"/>
</dbReference>
<keyword evidence="1" id="KW-0812">Transmembrane</keyword>
<evidence type="ECO:0000313" key="4">
    <source>
        <dbReference type="Proteomes" id="UP000175669"/>
    </source>
</evidence>
<dbReference type="InterPro" id="IPR029058">
    <property type="entry name" value="AB_hydrolase_fold"/>
</dbReference>
<accession>A0A1E8CL08</accession>
<reference evidence="4" key="1">
    <citation type="submission" date="2016-07" db="EMBL/GenBank/DDBJ databases">
        <authorList>
            <person name="Florea S."/>
            <person name="Webb J.S."/>
            <person name="Jaromczyk J."/>
            <person name="Schardl C.L."/>
        </authorList>
    </citation>
    <scope>NUCLEOTIDE SEQUENCE [LARGE SCALE GENOMIC DNA]</scope>
    <source>
        <strain evidence="4">KCTC 42131</strain>
    </source>
</reference>
<dbReference type="EMBL" id="MASR01000001">
    <property type="protein sequence ID" value="OFE13119.1"/>
    <property type="molecule type" value="Genomic_DNA"/>
</dbReference>
<proteinExistence type="predicted"/>
<gene>
    <name evidence="3" type="ORF">PHACT_08190</name>
</gene>
<evidence type="ECO:0000259" key="2">
    <source>
        <dbReference type="Pfam" id="PF12740"/>
    </source>
</evidence>
<sequence length="279" mass="30246">MPDKPVSVGTHAILASLVLSMLVACAVAPAPYLDNQALHQSFFDPGPYAGVDVTQGGRHCRIFHPINMDYGRHPIIIWGNGTGTSPAAYRDLLEHWASHGFVVVAAMTPNPGSGRDMSRCLDVALNLNSERGPFQGRLDPARIGVAGHSQGGEGAIYLGRDMRINTVVALQPYIQGVQFNPTAVRGQHGPMLLLSGAEDVTSPPETHQKPIYENTDVPVTWLTLRGATHLAPMQTGGSYRGVMTAWLRMHLRGDDQAARMFEGDGCVLCEDERWTIQTD</sequence>
<comment type="caution">
    <text evidence="3">The sequence shown here is derived from an EMBL/GenBank/DDBJ whole genome shotgun (WGS) entry which is preliminary data.</text>
</comment>
<feature type="transmembrane region" description="Helical" evidence="1">
    <location>
        <begin position="12"/>
        <end position="33"/>
    </location>
</feature>
<dbReference type="STRING" id="1524254.PHACT_08190"/>
<protein>
    <recommendedName>
        <fullName evidence="2">PET hydrolase/cutinase-like domain-containing protein</fullName>
    </recommendedName>
</protein>
<dbReference type="Gene3D" id="3.40.50.1820">
    <property type="entry name" value="alpha/beta hydrolase"/>
    <property type="match status" value="1"/>
</dbReference>
<evidence type="ECO:0000313" key="3">
    <source>
        <dbReference type="EMBL" id="OFE13119.1"/>
    </source>
</evidence>
<keyword evidence="1" id="KW-1133">Transmembrane helix</keyword>
<evidence type="ECO:0000256" key="1">
    <source>
        <dbReference type="SAM" id="Phobius"/>
    </source>
</evidence>
<dbReference type="Proteomes" id="UP000175669">
    <property type="component" value="Unassembled WGS sequence"/>
</dbReference>
<dbReference type="Pfam" id="PF12740">
    <property type="entry name" value="PETase"/>
    <property type="match status" value="1"/>
</dbReference>
<organism evidence="3 4">
    <name type="scientific">Pseudohongiella acticola</name>
    <dbReference type="NCBI Taxonomy" id="1524254"/>
    <lineage>
        <taxon>Bacteria</taxon>
        <taxon>Pseudomonadati</taxon>
        <taxon>Pseudomonadota</taxon>
        <taxon>Gammaproteobacteria</taxon>
        <taxon>Pseudomonadales</taxon>
        <taxon>Pseudohongiellaceae</taxon>
        <taxon>Pseudohongiella</taxon>
    </lineage>
</organism>
<dbReference type="ESTHER" id="9gamm-a0a1e8cl08">
    <property type="family name" value="Polyesterase-lipase-cutinase"/>
</dbReference>
<keyword evidence="1" id="KW-0472">Membrane</keyword>
<feature type="domain" description="PET hydrolase/cutinase-like" evidence="2">
    <location>
        <begin position="62"/>
        <end position="256"/>
    </location>
</feature>
<dbReference type="RefSeq" id="WP_070116730.1">
    <property type="nucleotide sequence ID" value="NZ_CAXATG010000001.1"/>
</dbReference>
<dbReference type="AlphaFoldDB" id="A0A1E8CL08"/>
<dbReference type="PANTHER" id="PTHR33428:SF14">
    <property type="entry name" value="CARBOXYLESTERASE TYPE B DOMAIN-CONTAINING PROTEIN"/>
    <property type="match status" value="1"/>
</dbReference>
<keyword evidence="4" id="KW-1185">Reference proteome</keyword>
<dbReference type="SUPFAM" id="SSF53474">
    <property type="entry name" value="alpha/beta-Hydrolases"/>
    <property type="match status" value="1"/>
</dbReference>
<dbReference type="PROSITE" id="PS51257">
    <property type="entry name" value="PROKAR_LIPOPROTEIN"/>
    <property type="match status" value="1"/>
</dbReference>
<dbReference type="InterPro" id="IPR041127">
    <property type="entry name" value="PET_hydrolase/cutinase-like"/>
</dbReference>